<keyword evidence="4" id="KW-1185">Reference proteome</keyword>
<dbReference type="GO" id="GO:0004843">
    <property type="term" value="F:cysteine-type deubiquitinase activity"/>
    <property type="evidence" value="ECO:0007669"/>
    <property type="project" value="InterPro"/>
</dbReference>
<dbReference type="GO" id="GO:0016579">
    <property type="term" value="P:protein deubiquitination"/>
    <property type="evidence" value="ECO:0007669"/>
    <property type="project" value="InterPro"/>
</dbReference>
<organism evidence="3 4">
    <name type="scientific">Escallonia herrerae</name>
    <dbReference type="NCBI Taxonomy" id="1293975"/>
    <lineage>
        <taxon>Eukaryota</taxon>
        <taxon>Viridiplantae</taxon>
        <taxon>Streptophyta</taxon>
        <taxon>Embryophyta</taxon>
        <taxon>Tracheophyta</taxon>
        <taxon>Spermatophyta</taxon>
        <taxon>Magnoliopsida</taxon>
        <taxon>eudicotyledons</taxon>
        <taxon>Gunneridae</taxon>
        <taxon>Pentapetalae</taxon>
        <taxon>asterids</taxon>
        <taxon>campanulids</taxon>
        <taxon>Escalloniales</taxon>
        <taxon>Escalloniaceae</taxon>
        <taxon>Escallonia</taxon>
    </lineage>
</organism>
<accession>A0AA88VHJ8</accession>
<evidence type="ECO:0000313" key="3">
    <source>
        <dbReference type="EMBL" id="KAK3009071.1"/>
    </source>
</evidence>
<feature type="transmembrane region" description="Helical" evidence="1">
    <location>
        <begin position="14"/>
        <end position="33"/>
    </location>
</feature>
<sequence>MLQVSGFPLDLNNWFLQFVTTAFFIAFGLLYLVKNTASKYFFVDANFESSGDYSDKKMPAVDGLSDACVVCRNLTTKQCSGCKMVNSADCQRSHWNSGHKTKCKQSASVKRGWITSTAVPRVKQLKKILFPYEEFVELFNWEKPGFHPCGLLNCGNRFAIDTMQSVCLDEFGGEKAVHPSSQETTLIQHIFGGHLQSQVICTECKVVSNQFESMMDLTVEIQGEAASLEECLDQFTAKEWLHGENMFWRDTIPKMPAFLPWLALKGRVKPTNKLKEWENESSFSTVMACFVLPVGNILRLVCNDYVTAWKRLTIRQPPNILTIALKRFQSSYKHWTAFGNAEKSEVNN</sequence>
<dbReference type="GO" id="GO:0005634">
    <property type="term" value="C:nucleus"/>
    <property type="evidence" value="ECO:0007669"/>
    <property type="project" value="TreeGrafter"/>
</dbReference>
<dbReference type="Gene3D" id="6.10.140.2220">
    <property type="match status" value="1"/>
</dbReference>
<dbReference type="InterPro" id="IPR050164">
    <property type="entry name" value="Peptidase_C19"/>
</dbReference>
<gene>
    <name evidence="3" type="ORF">RJ639_015086</name>
</gene>
<reference evidence="3" key="1">
    <citation type="submission" date="2022-12" db="EMBL/GenBank/DDBJ databases">
        <title>Draft genome assemblies for two species of Escallonia (Escalloniales).</title>
        <authorList>
            <person name="Chanderbali A."/>
            <person name="Dervinis C."/>
            <person name="Anghel I."/>
            <person name="Soltis D."/>
            <person name="Soltis P."/>
            <person name="Zapata F."/>
        </authorList>
    </citation>
    <scope>NUCLEOTIDE SEQUENCE</scope>
    <source>
        <strain evidence="3">UCBG64.0493</strain>
        <tissue evidence="3">Leaf</tissue>
    </source>
</reference>
<keyword evidence="1" id="KW-0812">Transmembrane</keyword>
<evidence type="ECO:0000256" key="1">
    <source>
        <dbReference type="SAM" id="Phobius"/>
    </source>
</evidence>
<dbReference type="GO" id="GO:0005829">
    <property type="term" value="C:cytosol"/>
    <property type="evidence" value="ECO:0007669"/>
    <property type="project" value="TreeGrafter"/>
</dbReference>
<dbReference type="SUPFAM" id="SSF54001">
    <property type="entry name" value="Cysteine proteinases"/>
    <property type="match status" value="1"/>
</dbReference>
<evidence type="ECO:0000259" key="2">
    <source>
        <dbReference type="Pfam" id="PF00443"/>
    </source>
</evidence>
<proteinExistence type="predicted"/>
<dbReference type="EMBL" id="JAVXUP010001683">
    <property type="protein sequence ID" value="KAK3009071.1"/>
    <property type="molecule type" value="Genomic_DNA"/>
</dbReference>
<dbReference type="InterPro" id="IPR038765">
    <property type="entry name" value="Papain-like_cys_pep_sf"/>
</dbReference>
<dbReference type="PANTHER" id="PTHR24006:SF677">
    <property type="entry name" value="UBIQUITIN CARBOXYL-TERMINAL HYDROLASE 19"/>
    <property type="match status" value="1"/>
</dbReference>
<dbReference type="Proteomes" id="UP001188597">
    <property type="component" value="Unassembled WGS sequence"/>
</dbReference>
<name>A0AA88VHJ8_9ASTE</name>
<feature type="domain" description="Peptidase C19 ubiquitin carboxyl-terminal hydrolase" evidence="2">
    <location>
        <begin position="178"/>
        <end position="333"/>
    </location>
</feature>
<protein>
    <recommendedName>
        <fullName evidence="2">Peptidase C19 ubiquitin carboxyl-terminal hydrolase domain-containing protein</fullName>
    </recommendedName>
</protein>
<keyword evidence="1" id="KW-1133">Transmembrane helix</keyword>
<dbReference type="AlphaFoldDB" id="A0AA88VHJ8"/>
<dbReference type="InterPro" id="IPR001394">
    <property type="entry name" value="Peptidase_C19_UCH"/>
</dbReference>
<keyword evidence="1" id="KW-0472">Membrane</keyword>
<dbReference type="Pfam" id="PF00443">
    <property type="entry name" value="UCH"/>
    <property type="match status" value="1"/>
</dbReference>
<dbReference type="Gene3D" id="3.90.70.10">
    <property type="entry name" value="Cysteine proteinases"/>
    <property type="match status" value="1"/>
</dbReference>
<dbReference type="SUPFAM" id="SSF144232">
    <property type="entry name" value="HIT/MYND zinc finger-like"/>
    <property type="match status" value="1"/>
</dbReference>
<comment type="caution">
    <text evidence="3">The sequence shown here is derived from an EMBL/GenBank/DDBJ whole genome shotgun (WGS) entry which is preliminary data.</text>
</comment>
<dbReference type="PANTHER" id="PTHR24006">
    <property type="entry name" value="UBIQUITIN CARBOXYL-TERMINAL HYDROLASE"/>
    <property type="match status" value="1"/>
</dbReference>
<evidence type="ECO:0000313" key="4">
    <source>
        <dbReference type="Proteomes" id="UP001188597"/>
    </source>
</evidence>